<dbReference type="Pfam" id="PF00119">
    <property type="entry name" value="ATP-synt_A"/>
    <property type="match status" value="1"/>
</dbReference>
<keyword evidence="14" id="KW-1185">Reference proteome</keyword>
<evidence type="ECO:0000256" key="9">
    <source>
        <dbReference type="ARBA" id="ARBA00023136"/>
    </source>
</evidence>
<feature type="transmembrane region" description="Helical" evidence="11">
    <location>
        <begin position="36"/>
        <end position="55"/>
    </location>
</feature>
<evidence type="ECO:0000256" key="8">
    <source>
        <dbReference type="ARBA" id="ARBA00023065"/>
    </source>
</evidence>
<feature type="transmembrane region" description="Helical" evidence="11">
    <location>
        <begin position="189"/>
        <end position="211"/>
    </location>
</feature>
<feature type="transmembrane region" description="Helical" evidence="11">
    <location>
        <begin position="243"/>
        <end position="261"/>
    </location>
</feature>
<comment type="similarity">
    <text evidence="2 11 12">Belongs to the ATPase A chain family.</text>
</comment>
<dbReference type="NCBIfam" id="TIGR01131">
    <property type="entry name" value="ATP_synt_6_or_A"/>
    <property type="match status" value="1"/>
</dbReference>
<accession>A0ABV7WFY9</accession>
<keyword evidence="7 11" id="KW-1133">Transmembrane helix</keyword>
<keyword evidence="9 11" id="KW-0472">Membrane</keyword>
<evidence type="ECO:0000313" key="14">
    <source>
        <dbReference type="Proteomes" id="UP001595685"/>
    </source>
</evidence>
<comment type="subcellular location">
    <subcellularLocation>
        <location evidence="11 12">Cell membrane</location>
        <topology evidence="11 12">Multi-pass membrane protein</topology>
    </subcellularLocation>
    <subcellularLocation>
        <location evidence="1">Membrane</location>
        <topology evidence="1">Multi-pass membrane protein</topology>
    </subcellularLocation>
</comment>
<evidence type="ECO:0000256" key="11">
    <source>
        <dbReference type="HAMAP-Rule" id="MF_01393"/>
    </source>
</evidence>
<evidence type="ECO:0000256" key="7">
    <source>
        <dbReference type="ARBA" id="ARBA00022989"/>
    </source>
</evidence>
<organism evidence="13 14">
    <name type="scientific">Aquipuribacter hungaricus</name>
    <dbReference type="NCBI Taxonomy" id="545624"/>
    <lineage>
        <taxon>Bacteria</taxon>
        <taxon>Bacillati</taxon>
        <taxon>Actinomycetota</taxon>
        <taxon>Actinomycetes</taxon>
        <taxon>Micrococcales</taxon>
        <taxon>Intrasporangiaceae</taxon>
        <taxon>Aquipuribacter</taxon>
    </lineage>
</organism>
<evidence type="ECO:0000256" key="1">
    <source>
        <dbReference type="ARBA" id="ARBA00004141"/>
    </source>
</evidence>
<evidence type="ECO:0000256" key="5">
    <source>
        <dbReference type="ARBA" id="ARBA00022692"/>
    </source>
</evidence>
<reference evidence="14" key="1">
    <citation type="journal article" date="2019" name="Int. J. Syst. Evol. Microbiol.">
        <title>The Global Catalogue of Microorganisms (GCM) 10K type strain sequencing project: providing services to taxonomists for standard genome sequencing and annotation.</title>
        <authorList>
            <consortium name="The Broad Institute Genomics Platform"/>
            <consortium name="The Broad Institute Genome Sequencing Center for Infectious Disease"/>
            <person name="Wu L."/>
            <person name="Ma J."/>
        </authorList>
    </citation>
    <scope>NUCLEOTIDE SEQUENCE [LARGE SCALE GENOMIC DNA]</scope>
    <source>
        <strain evidence="14">NCAIM B.02333</strain>
    </source>
</reference>
<sequence>MSAEEHSEDGFHAPEIGEFFPESFLFVGTPFEMNRIMMVRLIATVAVLVIFALFVRRSRLVPSRFTSTVELMLDLVRTQVAEQILGLKDGRKYLPLLATIFFMVFALNITGVIPFLNIGGTSVIGVPLLLAVVAYLTFIVVGVRAQGAGGYLKSNLFPPGVPKPLYVLVTPIEFASTFIIRPFSLTIRLLANLIAGHLLLVLCFSATDYFLGEALSGNAVGAFFLLTLVGGFAFTLFEVLVAVLQAYIFTLLTAVYISGALHPEH</sequence>
<feature type="transmembrane region" description="Helical" evidence="11">
    <location>
        <begin position="93"/>
        <end position="116"/>
    </location>
</feature>
<dbReference type="EMBL" id="JBHRWW010000004">
    <property type="protein sequence ID" value="MFC3688148.1"/>
    <property type="molecule type" value="Genomic_DNA"/>
</dbReference>
<dbReference type="SUPFAM" id="SSF81336">
    <property type="entry name" value="F1F0 ATP synthase subunit A"/>
    <property type="match status" value="1"/>
</dbReference>
<keyword evidence="5 11" id="KW-0812">Transmembrane</keyword>
<dbReference type="InterPro" id="IPR045083">
    <property type="entry name" value="ATP_synth_F0_asu_bact/mt"/>
</dbReference>
<feature type="transmembrane region" description="Helical" evidence="11">
    <location>
        <begin position="122"/>
        <end position="143"/>
    </location>
</feature>
<dbReference type="HAMAP" id="MF_01393">
    <property type="entry name" value="ATP_synth_a_bact"/>
    <property type="match status" value="1"/>
</dbReference>
<keyword evidence="8 11" id="KW-0406">Ion transport</keyword>
<comment type="caution">
    <text evidence="13">The sequence shown here is derived from an EMBL/GenBank/DDBJ whole genome shotgun (WGS) entry which is preliminary data.</text>
</comment>
<keyword evidence="10 11" id="KW-0066">ATP synthesis</keyword>
<dbReference type="CDD" id="cd00310">
    <property type="entry name" value="ATP-synt_Fo_a_6"/>
    <property type="match status" value="1"/>
</dbReference>
<dbReference type="Gene3D" id="1.20.120.220">
    <property type="entry name" value="ATP synthase, F0 complex, subunit A"/>
    <property type="match status" value="1"/>
</dbReference>
<evidence type="ECO:0000256" key="4">
    <source>
        <dbReference type="ARBA" id="ARBA00022547"/>
    </source>
</evidence>
<evidence type="ECO:0000256" key="6">
    <source>
        <dbReference type="ARBA" id="ARBA00022781"/>
    </source>
</evidence>
<dbReference type="RefSeq" id="WP_376984081.1">
    <property type="nucleotide sequence ID" value="NZ_JBBEOI010000083.1"/>
</dbReference>
<dbReference type="PANTHER" id="PTHR11410">
    <property type="entry name" value="ATP SYNTHASE SUBUNIT A"/>
    <property type="match status" value="1"/>
</dbReference>
<keyword evidence="3 11" id="KW-0813">Transport</keyword>
<evidence type="ECO:0000256" key="3">
    <source>
        <dbReference type="ARBA" id="ARBA00022448"/>
    </source>
</evidence>
<name>A0ABV7WFY9_9MICO</name>
<dbReference type="PANTHER" id="PTHR11410:SF0">
    <property type="entry name" value="ATP SYNTHASE SUBUNIT A"/>
    <property type="match status" value="1"/>
</dbReference>
<keyword evidence="4 11" id="KW-0138">CF(0)</keyword>
<evidence type="ECO:0000256" key="12">
    <source>
        <dbReference type="RuleBase" id="RU000483"/>
    </source>
</evidence>
<proteinExistence type="inferred from homology"/>
<dbReference type="InterPro" id="IPR035908">
    <property type="entry name" value="F0_ATP_A_sf"/>
</dbReference>
<evidence type="ECO:0000256" key="2">
    <source>
        <dbReference type="ARBA" id="ARBA00006810"/>
    </source>
</evidence>
<gene>
    <name evidence="11 13" type="primary">atpB</name>
    <name evidence="13" type="ORF">ACFOLH_07320</name>
</gene>
<feature type="transmembrane region" description="Helical" evidence="11">
    <location>
        <begin position="218"/>
        <end position="237"/>
    </location>
</feature>
<evidence type="ECO:0000313" key="13">
    <source>
        <dbReference type="EMBL" id="MFC3688148.1"/>
    </source>
</evidence>
<dbReference type="PRINTS" id="PR00123">
    <property type="entry name" value="ATPASEA"/>
</dbReference>
<evidence type="ECO:0000256" key="10">
    <source>
        <dbReference type="ARBA" id="ARBA00023310"/>
    </source>
</evidence>
<dbReference type="InterPro" id="IPR000568">
    <property type="entry name" value="ATP_synth_F0_asu"/>
</dbReference>
<keyword evidence="6 11" id="KW-0375">Hydrogen ion transport</keyword>
<comment type="function">
    <text evidence="11 12">Key component of the proton channel; it plays a direct role in the translocation of protons across the membrane.</text>
</comment>
<dbReference type="Proteomes" id="UP001595685">
    <property type="component" value="Unassembled WGS sequence"/>
</dbReference>
<protein>
    <recommendedName>
        <fullName evidence="11 12">ATP synthase subunit a</fullName>
    </recommendedName>
    <alternativeName>
        <fullName evidence="11">ATP synthase F0 sector subunit a</fullName>
    </alternativeName>
    <alternativeName>
        <fullName evidence="11">F-ATPase subunit 6</fullName>
    </alternativeName>
</protein>
<keyword evidence="11" id="KW-1003">Cell membrane</keyword>